<dbReference type="Gene3D" id="2.20.100.10">
    <property type="entry name" value="Thrombospondin type-1 (TSP1) repeat"/>
    <property type="match status" value="3"/>
</dbReference>
<evidence type="ECO:0000313" key="4">
    <source>
        <dbReference type="Proteomes" id="UP001432027"/>
    </source>
</evidence>
<gene>
    <name evidence="3" type="ORF">PENTCL1PPCAC_25670</name>
</gene>
<dbReference type="EMBL" id="BTSX01000006">
    <property type="protein sequence ID" value="GMT03496.1"/>
    <property type="molecule type" value="Genomic_DNA"/>
</dbReference>
<evidence type="ECO:0000256" key="1">
    <source>
        <dbReference type="ARBA" id="ARBA00022737"/>
    </source>
</evidence>
<comment type="caution">
    <text evidence="3">The sequence shown here is derived from an EMBL/GenBank/DDBJ whole genome shotgun (WGS) entry which is preliminary data.</text>
</comment>
<keyword evidence="4" id="KW-1185">Reference proteome</keyword>
<dbReference type="Pfam" id="PF00090">
    <property type="entry name" value="TSP_1"/>
    <property type="match status" value="3"/>
</dbReference>
<dbReference type="InterPro" id="IPR052065">
    <property type="entry name" value="Compl_asym_regulator"/>
</dbReference>
<dbReference type="InterPro" id="IPR000884">
    <property type="entry name" value="TSP1_rpt"/>
</dbReference>
<dbReference type="Proteomes" id="UP001432027">
    <property type="component" value="Unassembled WGS sequence"/>
</dbReference>
<evidence type="ECO:0000256" key="2">
    <source>
        <dbReference type="ARBA" id="ARBA00023157"/>
    </source>
</evidence>
<protein>
    <recommendedName>
        <fullName evidence="5">Thrombospondin type 1 domain protein</fullName>
    </recommendedName>
</protein>
<dbReference type="InterPro" id="IPR036383">
    <property type="entry name" value="TSP1_rpt_sf"/>
</dbReference>
<dbReference type="SUPFAM" id="SSF82895">
    <property type="entry name" value="TSP-1 type 1 repeat"/>
    <property type="match status" value="3"/>
</dbReference>
<organism evidence="3 4">
    <name type="scientific">Pristionchus entomophagus</name>
    <dbReference type="NCBI Taxonomy" id="358040"/>
    <lineage>
        <taxon>Eukaryota</taxon>
        <taxon>Metazoa</taxon>
        <taxon>Ecdysozoa</taxon>
        <taxon>Nematoda</taxon>
        <taxon>Chromadorea</taxon>
        <taxon>Rhabditida</taxon>
        <taxon>Rhabditina</taxon>
        <taxon>Diplogasteromorpha</taxon>
        <taxon>Diplogasteroidea</taxon>
        <taxon>Neodiplogasteridae</taxon>
        <taxon>Pristionchus</taxon>
    </lineage>
</organism>
<reference evidence="3" key="1">
    <citation type="submission" date="2023-10" db="EMBL/GenBank/DDBJ databases">
        <title>Genome assembly of Pristionchus species.</title>
        <authorList>
            <person name="Yoshida K."/>
            <person name="Sommer R.J."/>
        </authorList>
    </citation>
    <scope>NUCLEOTIDE SEQUENCE</scope>
    <source>
        <strain evidence="3">RS0144</strain>
    </source>
</reference>
<dbReference type="AlphaFoldDB" id="A0AAV5U9E3"/>
<accession>A0AAV5U9E3</accession>
<dbReference type="PRINTS" id="PR01705">
    <property type="entry name" value="TSP1REPEAT"/>
</dbReference>
<dbReference type="PANTHER" id="PTHR22906:SF48">
    <property type="entry name" value="THROMBOSPONDIN TYPE 1 DOMAIN PROTEIN"/>
    <property type="match status" value="1"/>
</dbReference>
<keyword evidence="1" id="KW-0677">Repeat</keyword>
<name>A0AAV5U9E3_9BILA</name>
<dbReference type="PROSITE" id="PS50092">
    <property type="entry name" value="TSP1"/>
    <property type="match status" value="2"/>
</dbReference>
<sequence length="257" mass="27428">MMLSVLSLTPLVSSQQVLCVTCIPQRDPVQWAQWGEWGPCTNQAGYTAQTRVRSCNALACDTGLSTEARSCTIARDPPATVAPPQWSQWGAWGQCSASCGGGLQQRQRTCIMSVCNVCTCSGPSVEQQPCNSSPCCTWTAWSPWSECSATCGSGGYRSRTRQCSCYTGCTGPTSEQETCSAAIACPAPPTQCDTCTPVVVQPCVTCYNPCLTCGYYGKKKRAIAAAQLRGVGPQIPSVAANESSLVRRKRMFGFIPQ</sequence>
<evidence type="ECO:0008006" key="5">
    <source>
        <dbReference type="Google" id="ProtNLM"/>
    </source>
</evidence>
<evidence type="ECO:0000313" key="3">
    <source>
        <dbReference type="EMBL" id="GMT03496.1"/>
    </source>
</evidence>
<dbReference type="PANTHER" id="PTHR22906">
    <property type="entry name" value="PROPERDIN"/>
    <property type="match status" value="1"/>
</dbReference>
<keyword evidence="2" id="KW-1015">Disulfide bond</keyword>
<proteinExistence type="predicted"/>
<dbReference type="SMART" id="SM00209">
    <property type="entry name" value="TSP1"/>
    <property type="match status" value="3"/>
</dbReference>